<keyword evidence="3" id="KW-0732">Signal</keyword>
<proteinExistence type="predicted"/>
<dbReference type="InterPro" id="IPR009030">
    <property type="entry name" value="Growth_fac_rcpt_cys_sf"/>
</dbReference>
<sequence>MILIFLFALKIKAQLDESDEDVSYLCDEQYCELCLKSNTSHCLECKSGYTLDREDDGNSKGTCIRCTDGDCGVCDTPDNCTKCKAYYGFGKEEGKTICKRCDDNLCLECYKNFAVCEKCNGILTSSGVCEKCDDGFDFLIDKCEPIPSNCKDYHVYGDNFKCDECYPHHRPNETDCYTCYDPNCYPCDDPNCYYCDQRGGQCYTCNDGFSKFDQVCVRCEVENCRACRENLSMCTDCMRGYGIIHENSESTGQCGRCEDDKCDICGSDNKICEYCIDPNLKIDSNGRCVGCPDGCNGCSSDGICYSCKIYYGNILDENGKSTGRCGKCPEYCKYCDSNSSFCEQCEEGWTLIKDENGNTGKCSLIGSCPYYYGKVVDDDGKPLGFCGKCPDNCSYCTENSNICTSCSNGFGLVLDENGESTGICEKCSGFCKECSKDYTKCSKCEELDEYPNIYFGPELDDLGEFTGRCLPCSANCDDCENNANFCESCVVGFTIIEDEEGNPTGKCGACPNHCYSCWDDISFCSECDDGYSLIMDSEGKSTGQCGKCPENCNSCDENFSACEWCADRYGLVLDENGDSTGKCEKCLVENCSYCKSNYKECEYCENDHKLVIDSDGKHTCKYSKCPDHCSCNGDKECYSCYQGYGKVYGSNNEVIGCEKCPTHCVTCDENAKICDNCEWGYDHILDENGFKTEKCARCGDGCEKCTSDKTRCLKCKSGYGFLYVDGIRQSNCTKCADPCYNCDEMNLTKCTNCIDGYYLYEENDIPTGECRKCIDNCDSCFGGATICNICKSGFGVNKEQTCSTCKDSHCLDCGYNFNECRECAEGYNLINGSCIGCIDEHCSSCFYDPKMCSLCEDGYGLEYNEDGERTGKCAPCGENCLDCKTNSNICAECKDGFGHAFENGKRTKVCKKCTEHCSRCFTNADKCIQCDEGFGLILNQDGTSSGKCGSCPANCKRCTYNNKICTECEPEYGVVQKETGDKKVGECDKCPENCAFCNYDSSFCLICHQDKSIKYGFYINADGTYTGLCKECPSNCQFCYSSDLCNVCKDGYCLGNFRQCIPCGSEDITNTDFESSYESEISDSVTTKDENQISNSVDSSDENEISNSVDSSDENENTNSIDSSDENEISSSAESSYENENTNSTDAIPCLVDGCILCMDGFDDKCAKCNSSLVLNSKNQCEKILVYVTVPPKPKPTFITPNYDSIKNGSIECNFDEANLGDAEQIVLQLDPEENPDEKITSITIVNKQNKNVAIEIFEGFNEITINVDEDTTNKTFDIISHSESPMTINLDPSTRASIKEAKGYISIGSTEKGKPVTINQIQPESDLTITPKSQIIIEEVEFYQNSEFIVKSKDNEKVQINSIKVQQLKTGVIQNATIKGTISLGLSSSLEINENVKIDDSTLEVSYNDEYNNNNAQVIGTLNSVPNKLKIVARDPNQILSEAKFLIAESKEKFECDAWGRKIEYIDPFDNFECTSSIPYRLYATNKGGNNDNKGDNNDNKGKLSAGAIAGIVIAAIVLVGLIIFLLVYFLVIKKRNIMLSDDESSVAL</sequence>
<feature type="domain" description="EGF-like" evidence="4">
    <location>
        <begin position="697"/>
        <end position="733"/>
    </location>
</feature>
<keyword evidence="2" id="KW-1133">Transmembrane helix</keyword>
<dbReference type="SMART" id="SM00261">
    <property type="entry name" value="FU"/>
    <property type="match status" value="15"/>
</dbReference>
<feature type="domain" description="EGF-like" evidence="4">
    <location>
        <begin position="385"/>
        <end position="425"/>
    </location>
</feature>
<feature type="domain" description="EGF-like" evidence="4">
    <location>
        <begin position="734"/>
        <end position="771"/>
    </location>
</feature>
<dbReference type="SUPFAM" id="SSF57184">
    <property type="entry name" value="Growth factor receptor domain"/>
    <property type="match status" value="8"/>
</dbReference>
<dbReference type="PANTHER" id="PTHR23275:SF100">
    <property type="entry name" value="EGF-LIKE DOMAIN-CONTAINING PROTEIN"/>
    <property type="match status" value="1"/>
</dbReference>
<keyword evidence="2" id="KW-0812">Transmembrane</keyword>
<feature type="region of interest" description="Disordered" evidence="1">
    <location>
        <begin position="1074"/>
        <end position="1143"/>
    </location>
</feature>
<dbReference type="PANTHER" id="PTHR23275">
    <property type="entry name" value="CABRIOLET.-RELATED"/>
    <property type="match status" value="1"/>
</dbReference>
<feature type="compositionally biased region" description="Low complexity" evidence="1">
    <location>
        <begin position="1129"/>
        <end position="1143"/>
    </location>
</feature>
<name>A0ABR2HH00_9EUKA</name>
<evidence type="ECO:0000313" key="5">
    <source>
        <dbReference type="EMBL" id="KAK8847090.1"/>
    </source>
</evidence>
<dbReference type="EMBL" id="JAPFFF010000028">
    <property type="protein sequence ID" value="KAK8847090.1"/>
    <property type="molecule type" value="Genomic_DNA"/>
</dbReference>
<feature type="domain" description="EGF-like" evidence="4">
    <location>
        <begin position="25"/>
        <end position="64"/>
    </location>
</feature>
<dbReference type="Proteomes" id="UP001470230">
    <property type="component" value="Unassembled WGS sequence"/>
</dbReference>
<evidence type="ECO:0000313" key="6">
    <source>
        <dbReference type="Proteomes" id="UP001470230"/>
    </source>
</evidence>
<dbReference type="Gene3D" id="2.10.220.10">
    <property type="entry name" value="Hormone Receptor, Insulin-like Growth Factor Receptor 1, Chain A, domain 2"/>
    <property type="match status" value="1"/>
</dbReference>
<reference evidence="5 6" key="1">
    <citation type="submission" date="2024-04" db="EMBL/GenBank/DDBJ databases">
        <title>Tritrichomonas musculus Genome.</title>
        <authorList>
            <person name="Alves-Ferreira E."/>
            <person name="Grigg M."/>
            <person name="Lorenzi H."/>
            <person name="Galac M."/>
        </authorList>
    </citation>
    <scope>NUCLEOTIDE SEQUENCE [LARGE SCALE GENOMIC DNA]</scope>
    <source>
        <strain evidence="5 6">EAF2021</strain>
    </source>
</reference>
<organism evidence="5 6">
    <name type="scientific">Tritrichomonas musculus</name>
    <dbReference type="NCBI Taxonomy" id="1915356"/>
    <lineage>
        <taxon>Eukaryota</taxon>
        <taxon>Metamonada</taxon>
        <taxon>Parabasalia</taxon>
        <taxon>Tritrichomonadida</taxon>
        <taxon>Tritrichomonadidae</taxon>
        <taxon>Tritrichomonas</taxon>
    </lineage>
</organism>
<feature type="domain" description="EGF-like" evidence="4">
    <location>
        <begin position="108"/>
        <end position="144"/>
    </location>
</feature>
<feature type="domain" description="EGF-like" evidence="4">
    <location>
        <begin position="772"/>
        <end position="803"/>
    </location>
</feature>
<feature type="domain" description="EGF-like" evidence="4">
    <location>
        <begin position="1031"/>
        <end position="1061"/>
    </location>
</feature>
<feature type="domain" description="EGF-like" evidence="4">
    <location>
        <begin position="1149"/>
        <end position="1182"/>
    </location>
</feature>
<keyword evidence="2" id="KW-0472">Membrane</keyword>
<evidence type="ECO:0000256" key="2">
    <source>
        <dbReference type="SAM" id="Phobius"/>
    </source>
</evidence>
<feature type="domain" description="EGF-like" evidence="4">
    <location>
        <begin position="471"/>
        <end position="508"/>
    </location>
</feature>
<feature type="domain" description="EGF-like" evidence="4">
    <location>
        <begin position="804"/>
        <end position="835"/>
    </location>
</feature>
<feature type="domain" description="EGF-like" evidence="4">
    <location>
        <begin position="875"/>
        <end position="911"/>
    </location>
</feature>
<feature type="domain" description="EGF-like" evidence="4">
    <location>
        <begin position="186"/>
        <end position="217"/>
    </location>
</feature>
<dbReference type="InterPro" id="IPR052798">
    <property type="entry name" value="Giardia_VSA"/>
</dbReference>
<comment type="caution">
    <text evidence="5">The sequence shown here is derived from an EMBL/GenBank/DDBJ whole genome shotgun (WGS) entry which is preliminary data.</text>
</comment>
<dbReference type="InterPro" id="IPR000742">
    <property type="entry name" value="EGF"/>
</dbReference>
<dbReference type="InterPro" id="IPR006212">
    <property type="entry name" value="Furin_repeat"/>
</dbReference>
<feature type="domain" description="EGF-like" evidence="4">
    <location>
        <begin position="912"/>
        <end position="949"/>
    </location>
</feature>
<feature type="chain" id="PRO_5046740815" description="EGF-like domain-containing protein" evidence="3">
    <location>
        <begin position="19"/>
        <end position="1550"/>
    </location>
</feature>
<evidence type="ECO:0000259" key="4">
    <source>
        <dbReference type="SMART" id="SM00181"/>
    </source>
</evidence>
<evidence type="ECO:0000256" key="1">
    <source>
        <dbReference type="SAM" id="MobiDB-lite"/>
    </source>
</evidence>
<dbReference type="SMART" id="SM00181">
    <property type="entry name" value="EGF"/>
    <property type="match status" value="13"/>
</dbReference>
<feature type="transmembrane region" description="Helical" evidence="2">
    <location>
        <begin position="1509"/>
        <end position="1533"/>
    </location>
</feature>
<protein>
    <recommendedName>
        <fullName evidence="4">EGF-like domain-containing protein</fullName>
    </recommendedName>
</protein>
<gene>
    <name evidence="5" type="ORF">M9Y10_019669</name>
</gene>
<evidence type="ECO:0000256" key="3">
    <source>
        <dbReference type="SAM" id="SignalP"/>
    </source>
</evidence>
<feature type="signal peptide" evidence="3">
    <location>
        <begin position="1"/>
        <end position="18"/>
    </location>
</feature>
<keyword evidence="6" id="KW-1185">Reference proteome</keyword>
<accession>A0ABR2HH00</accession>